<dbReference type="GO" id="GO:0004252">
    <property type="term" value="F:serine-type endopeptidase activity"/>
    <property type="evidence" value="ECO:0007669"/>
    <property type="project" value="UniProtKB-EC"/>
</dbReference>
<keyword evidence="6" id="KW-0720">Serine protease</keyword>
<evidence type="ECO:0000256" key="1">
    <source>
        <dbReference type="ARBA" id="ARBA00007039"/>
    </source>
</evidence>
<evidence type="ECO:0000256" key="5">
    <source>
        <dbReference type="ARBA" id="ARBA00022801"/>
    </source>
</evidence>
<dbReference type="GO" id="GO:0006515">
    <property type="term" value="P:protein quality control for misfolded or incompletely synthesized proteins"/>
    <property type="evidence" value="ECO:0007669"/>
    <property type="project" value="TreeGrafter"/>
</dbReference>
<keyword evidence="3" id="KW-0963">Cytoplasm</keyword>
<organism evidence="8">
    <name type="scientific">bioreactor metagenome</name>
    <dbReference type="NCBI Taxonomy" id="1076179"/>
    <lineage>
        <taxon>unclassified sequences</taxon>
        <taxon>metagenomes</taxon>
        <taxon>ecological metagenomes</taxon>
    </lineage>
</organism>
<gene>
    <name evidence="8" type="primary">clpP_31</name>
    <name evidence="8" type="ORF">SDC9_57753</name>
</gene>
<protein>
    <recommendedName>
        <fullName evidence="2">endopeptidase Clp</fullName>
        <ecNumber evidence="2">3.4.21.92</ecNumber>
    </recommendedName>
</protein>
<name>A0A644X5G4_9ZZZZ</name>
<dbReference type="PANTHER" id="PTHR10381">
    <property type="entry name" value="ATP-DEPENDENT CLP PROTEASE PROTEOLYTIC SUBUNIT"/>
    <property type="match status" value="1"/>
</dbReference>
<comment type="catalytic activity">
    <reaction evidence="7">
        <text>Hydrolysis of proteins to small peptides in the presence of ATP and magnesium. alpha-casein is the usual test substrate. In the absence of ATP, only oligopeptides shorter than five residues are hydrolyzed (such as succinyl-Leu-Tyr-|-NHMec, and Leu-Tyr-Leu-|-Tyr-Trp, in which cleavage of the -Tyr-|-Leu- and -Tyr-|-Trp bonds also occurs).</text>
        <dbReference type="EC" id="3.4.21.92"/>
    </reaction>
</comment>
<evidence type="ECO:0000256" key="7">
    <source>
        <dbReference type="ARBA" id="ARBA00034021"/>
    </source>
</evidence>
<dbReference type="Pfam" id="PF00574">
    <property type="entry name" value="CLP_protease"/>
    <property type="match status" value="1"/>
</dbReference>
<evidence type="ECO:0000313" key="8">
    <source>
        <dbReference type="EMBL" id="MPM11410.1"/>
    </source>
</evidence>
<dbReference type="InterPro" id="IPR033135">
    <property type="entry name" value="ClpP_His_AS"/>
</dbReference>
<dbReference type="InterPro" id="IPR029045">
    <property type="entry name" value="ClpP/crotonase-like_dom_sf"/>
</dbReference>
<dbReference type="HAMAP" id="MF_00444">
    <property type="entry name" value="ClpP"/>
    <property type="match status" value="1"/>
</dbReference>
<evidence type="ECO:0000256" key="2">
    <source>
        <dbReference type="ARBA" id="ARBA00013230"/>
    </source>
</evidence>
<keyword evidence="5 8" id="KW-0378">Hydrolase</keyword>
<dbReference type="InterPro" id="IPR001907">
    <property type="entry name" value="ClpP"/>
</dbReference>
<dbReference type="InterPro" id="IPR023562">
    <property type="entry name" value="ClpP/TepA"/>
</dbReference>
<evidence type="ECO:0000256" key="3">
    <source>
        <dbReference type="ARBA" id="ARBA00022490"/>
    </source>
</evidence>
<proteinExistence type="inferred from homology"/>
<dbReference type="EMBL" id="VSSQ01001827">
    <property type="protein sequence ID" value="MPM11410.1"/>
    <property type="molecule type" value="Genomic_DNA"/>
</dbReference>
<comment type="caution">
    <text evidence="8">The sequence shown here is derived from an EMBL/GenBank/DDBJ whole genome shotgun (WGS) entry which is preliminary data.</text>
</comment>
<dbReference type="GO" id="GO:0004176">
    <property type="term" value="F:ATP-dependent peptidase activity"/>
    <property type="evidence" value="ECO:0007669"/>
    <property type="project" value="InterPro"/>
</dbReference>
<dbReference type="CDD" id="cd07017">
    <property type="entry name" value="S14_ClpP_2"/>
    <property type="match status" value="1"/>
</dbReference>
<evidence type="ECO:0000256" key="4">
    <source>
        <dbReference type="ARBA" id="ARBA00022670"/>
    </source>
</evidence>
<dbReference type="Gene3D" id="3.90.226.10">
    <property type="entry name" value="2-enoyl-CoA Hydratase, Chain A, domain 1"/>
    <property type="match status" value="1"/>
</dbReference>
<dbReference type="InterPro" id="IPR018215">
    <property type="entry name" value="ClpP_Ser_AS"/>
</dbReference>
<accession>A0A644X5G4</accession>
<dbReference type="GO" id="GO:0009368">
    <property type="term" value="C:endopeptidase Clp complex"/>
    <property type="evidence" value="ECO:0007669"/>
    <property type="project" value="TreeGrafter"/>
</dbReference>
<reference evidence="8" key="1">
    <citation type="submission" date="2019-08" db="EMBL/GenBank/DDBJ databases">
        <authorList>
            <person name="Kucharzyk K."/>
            <person name="Murdoch R.W."/>
            <person name="Higgins S."/>
            <person name="Loffler F."/>
        </authorList>
    </citation>
    <scope>NUCLEOTIDE SEQUENCE</scope>
</reference>
<dbReference type="AlphaFoldDB" id="A0A644X5G4"/>
<keyword evidence="4 8" id="KW-0645">Protease</keyword>
<dbReference type="NCBIfam" id="NF001368">
    <property type="entry name" value="PRK00277.1"/>
    <property type="match status" value="1"/>
</dbReference>
<dbReference type="PROSITE" id="PS00382">
    <property type="entry name" value="CLP_PROTEASE_HIS"/>
    <property type="match status" value="1"/>
</dbReference>
<dbReference type="SUPFAM" id="SSF52096">
    <property type="entry name" value="ClpP/crotonase"/>
    <property type="match status" value="1"/>
</dbReference>
<sequence length="202" mass="22398">MNIHPFRMQSTIPMVVEQSGVGERAYDIFSRLLKDRIIFLDGEIHDANADLVVAQMLFLDSEDSSKDISLYINSPGGSVTAGLAIYDTMQYLHSNVQTICMGQAASMAALLLASGSEGKRFMLPSARVMIHQPWGGVEGQSSDISIHAREISRLKKLTIDIIARHTHKSFEQVSKDVERDFFLSSDDAVTYGIVDSVMRRSN</sequence>
<dbReference type="PANTHER" id="PTHR10381:SF70">
    <property type="entry name" value="ATP-DEPENDENT CLP PROTEASE PROTEOLYTIC SUBUNIT"/>
    <property type="match status" value="1"/>
</dbReference>
<evidence type="ECO:0000256" key="6">
    <source>
        <dbReference type="ARBA" id="ARBA00022825"/>
    </source>
</evidence>
<dbReference type="NCBIfam" id="NF009205">
    <property type="entry name" value="PRK12553.1"/>
    <property type="match status" value="1"/>
</dbReference>
<comment type="similarity">
    <text evidence="1">Belongs to the peptidase S14 family.</text>
</comment>
<dbReference type="PRINTS" id="PR00127">
    <property type="entry name" value="CLPPROTEASEP"/>
</dbReference>
<dbReference type="EC" id="3.4.21.92" evidence="2"/>
<dbReference type="GO" id="GO:0051117">
    <property type="term" value="F:ATPase binding"/>
    <property type="evidence" value="ECO:0007669"/>
    <property type="project" value="TreeGrafter"/>
</dbReference>
<dbReference type="PROSITE" id="PS00381">
    <property type="entry name" value="CLP_PROTEASE_SER"/>
    <property type="match status" value="1"/>
</dbReference>
<dbReference type="FunFam" id="3.90.226.10:FF:000001">
    <property type="entry name" value="ATP-dependent Clp protease proteolytic subunit"/>
    <property type="match status" value="1"/>
</dbReference>